<feature type="transmembrane region" description="Helical" evidence="7">
    <location>
        <begin position="695"/>
        <end position="722"/>
    </location>
</feature>
<dbReference type="GO" id="GO:0016887">
    <property type="term" value="F:ATP hydrolysis activity"/>
    <property type="evidence" value="ECO:0007669"/>
    <property type="project" value="InterPro"/>
</dbReference>
<dbReference type="SMART" id="SM00733">
    <property type="entry name" value="Mterf"/>
    <property type="match status" value="3"/>
</dbReference>
<evidence type="ECO:0000256" key="6">
    <source>
        <dbReference type="ARBA" id="ARBA00023136"/>
    </source>
</evidence>
<dbReference type="EMBL" id="CAJPIZ010000166">
    <property type="protein sequence ID" value="CAG2100651.1"/>
    <property type="molecule type" value="Genomic_DNA"/>
</dbReference>
<protein>
    <submittedName>
        <fullName evidence="10">Uncharacterized protein</fullName>
    </submittedName>
</protein>
<feature type="transmembrane region" description="Helical" evidence="7">
    <location>
        <begin position="1351"/>
        <end position="1372"/>
    </location>
</feature>
<feature type="transmembrane region" description="Helical" evidence="7">
    <location>
        <begin position="1782"/>
        <end position="1801"/>
    </location>
</feature>
<dbReference type="PANTHER" id="PTHR43038:SF3">
    <property type="entry name" value="ABC TRANSPORTER G FAMILY MEMBER 20 ISOFORM X1"/>
    <property type="match status" value="1"/>
</dbReference>
<feature type="domain" description="ABC transporter" evidence="8">
    <location>
        <begin position="1477"/>
        <end position="1708"/>
    </location>
</feature>
<keyword evidence="5 7" id="KW-1133">Transmembrane helix</keyword>
<evidence type="ECO:0000256" key="7">
    <source>
        <dbReference type="SAM" id="Phobius"/>
    </source>
</evidence>
<dbReference type="SMART" id="SM00382">
    <property type="entry name" value="AAA"/>
    <property type="match status" value="3"/>
</dbReference>
<dbReference type="GO" id="GO:0003676">
    <property type="term" value="F:nucleic acid binding"/>
    <property type="evidence" value="ECO:0007669"/>
    <property type="project" value="InterPro"/>
</dbReference>
<feature type="transmembrane region" description="Helical" evidence="7">
    <location>
        <begin position="2008"/>
        <end position="2035"/>
    </location>
</feature>
<feature type="transmembrane region" description="Helical" evidence="7">
    <location>
        <begin position="1379"/>
        <end position="1399"/>
    </location>
</feature>
<evidence type="ECO:0000259" key="9">
    <source>
        <dbReference type="PROSITE" id="PS51012"/>
    </source>
</evidence>
<dbReference type="PROSITE" id="PS51012">
    <property type="entry name" value="ABC_TM2"/>
    <property type="match status" value="1"/>
</dbReference>
<evidence type="ECO:0000259" key="8">
    <source>
        <dbReference type="PROSITE" id="PS50893"/>
    </source>
</evidence>
<evidence type="ECO:0000256" key="2">
    <source>
        <dbReference type="ARBA" id="ARBA00022692"/>
    </source>
</evidence>
<dbReference type="Gene3D" id="3.40.50.300">
    <property type="entry name" value="P-loop containing nucleotide triphosphate hydrolases"/>
    <property type="match status" value="3"/>
</dbReference>
<name>A0A7R9KCF9_9ACAR</name>
<proteinExistence type="predicted"/>
<dbReference type="GO" id="GO:0016020">
    <property type="term" value="C:membrane"/>
    <property type="evidence" value="ECO:0007669"/>
    <property type="project" value="UniProtKB-SubCell"/>
</dbReference>
<gene>
    <name evidence="10" type="ORF">OSB1V03_LOCUS715</name>
</gene>
<feature type="transmembrane region" description="Helical" evidence="7">
    <location>
        <begin position="1268"/>
        <end position="1291"/>
    </location>
</feature>
<keyword evidence="6 7" id="KW-0472">Membrane</keyword>
<organism evidence="10">
    <name type="scientific">Medioppia subpectinata</name>
    <dbReference type="NCBI Taxonomy" id="1979941"/>
    <lineage>
        <taxon>Eukaryota</taxon>
        <taxon>Metazoa</taxon>
        <taxon>Ecdysozoa</taxon>
        <taxon>Arthropoda</taxon>
        <taxon>Chelicerata</taxon>
        <taxon>Arachnida</taxon>
        <taxon>Acari</taxon>
        <taxon>Acariformes</taxon>
        <taxon>Sarcoptiformes</taxon>
        <taxon>Oribatida</taxon>
        <taxon>Brachypylina</taxon>
        <taxon>Oppioidea</taxon>
        <taxon>Oppiidae</taxon>
        <taxon>Medioppia</taxon>
    </lineage>
</organism>
<dbReference type="Pfam" id="PF01061">
    <property type="entry name" value="ABC2_membrane"/>
    <property type="match status" value="1"/>
</dbReference>
<reference evidence="10" key="1">
    <citation type="submission" date="2020-11" db="EMBL/GenBank/DDBJ databases">
        <authorList>
            <person name="Tran Van P."/>
        </authorList>
    </citation>
    <scope>NUCLEOTIDE SEQUENCE</scope>
</reference>
<dbReference type="EMBL" id="OC854741">
    <property type="protein sequence ID" value="CAD7620221.1"/>
    <property type="molecule type" value="Genomic_DNA"/>
</dbReference>
<dbReference type="GO" id="GO:0005524">
    <property type="term" value="F:ATP binding"/>
    <property type="evidence" value="ECO:0007669"/>
    <property type="project" value="UniProtKB-KW"/>
</dbReference>
<dbReference type="CDD" id="cd03230">
    <property type="entry name" value="ABC_DR_subfamily_A"/>
    <property type="match status" value="2"/>
</dbReference>
<dbReference type="Proteomes" id="UP000759131">
    <property type="component" value="Unassembled WGS sequence"/>
</dbReference>
<feature type="transmembrane region" description="Helical" evidence="7">
    <location>
        <begin position="651"/>
        <end position="675"/>
    </location>
</feature>
<dbReference type="PROSITE" id="PS50893">
    <property type="entry name" value="ABC_TRANSPORTER_2"/>
    <property type="match status" value="3"/>
</dbReference>
<dbReference type="InterPro" id="IPR013525">
    <property type="entry name" value="ABC2_TM"/>
</dbReference>
<dbReference type="InterPro" id="IPR047817">
    <property type="entry name" value="ABC2_TM_bact-type"/>
</dbReference>
<dbReference type="InterPro" id="IPR017871">
    <property type="entry name" value="ABC_transporter-like_CS"/>
</dbReference>
<accession>A0A7R9KCF9</accession>
<keyword evidence="3" id="KW-0547">Nucleotide-binding</keyword>
<keyword evidence="11" id="KW-1185">Reference proteome</keyword>
<dbReference type="OrthoDB" id="6512918at2759"/>
<evidence type="ECO:0000256" key="1">
    <source>
        <dbReference type="ARBA" id="ARBA00004141"/>
    </source>
</evidence>
<feature type="transmembrane region" description="Helical" evidence="7">
    <location>
        <begin position="1964"/>
        <end position="1988"/>
    </location>
</feature>
<dbReference type="InterPro" id="IPR003439">
    <property type="entry name" value="ABC_transporter-like_ATP-bd"/>
</dbReference>
<feature type="domain" description="ABC transporter" evidence="8">
    <location>
        <begin position="862"/>
        <end position="1093"/>
    </location>
</feature>
<feature type="domain" description="ABC transporter" evidence="8">
    <location>
        <begin position="167"/>
        <end position="398"/>
    </location>
</feature>
<comment type="subcellular location">
    <subcellularLocation>
        <location evidence="1">Membrane</location>
        <topology evidence="1">Multi-pass membrane protein</topology>
    </subcellularLocation>
</comment>
<feature type="transmembrane region" description="Helical" evidence="7">
    <location>
        <begin position="1312"/>
        <end position="1339"/>
    </location>
</feature>
<dbReference type="GO" id="GO:0140359">
    <property type="term" value="F:ABC-type transporter activity"/>
    <property type="evidence" value="ECO:0007669"/>
    <property type="project" value="InterPro"/>
</dbReference>
<dbReference type="InterPro" id="IPR003593">
    <property type="entry name" value="AAA+_ATPase"/>
</dbReference>
<feature type="transmembrane region" description="Helical" evidence="7">
    <location>
        <begin position="2047"/>
        <end position="2068"/>
    </location>
</feature>
<feature type="domain" description="ABC transmembrane type-2" evidence="9">
    <location>
        <begin position="610"/>
        <end position="840"/>
    </location>
</feature>
<dbReference type="SUPFAM" id="SSF52540">
    <property type="entry name" value="P-loop containing nucleoside triphosphate hydrolases"/>
    <property type="match status" value="3"/>
</dbReference>
<dbReference type="PANTHER" id="PTHR43038">
    <property type="entry name" value="ATP-BINDING CASSETTE, SUB-FAMILY H, MEMBER 1"/>
    <property type="match status" value="1"/>
</dbReference>
<evidence type="ECO:0000313" key="10">
    <source>
        <dbReference type="EMBL" id="CAD7620221.1"/>
    </source>
</evidence>
<dbReference type="InterPro" id="IPR003690">
    <property type="entry name" value="MTERF"/>
</dbReference>
<dbReference type="Pfam" id="PF12698">
    <property type="entry name" value="ABC2_membrane_3"/>
    <property type="match status" value="2"/>
</dbReference>
<evidence type="ECO:0000256" key="5">
    <source>
        <dbReference type="ARBA" id="ARBA00022989"/>
    </source>
</evidence>
<feature type="transmembrane region" description="Helical" evidence="7">
    <location>
        <begin position="473"/>
        <end position="493"/>
    </location>
</feature>
<dbReference type="InterPro" id="IPR027417">
    <property type="entry name" value="P-loop_NTPase"/>
</dbReference>
<evidence type="ECO:0000256" key="3">
    <source>
        <dbReference type="ARBA" id="ARBA00022741"/>
    </source>
</evidence>
<evidence type="ECO:0000256" key="4">
    <source>
        <dbReference type="ARBA" id="ARBA00022840"/>
    </source>
</evidence>
<feature type="transmembrane region" description="Helical" evidence="7">
    <location>
        <begin position="2074"/>
        <end position="2095"/>
    </location>
</feature>
<sequence>MTLCIIDEIVVLTVIVTQFSPKTTDLSLNRGLPTAATDVTEVVSGTAAKLALQSAESHMNTKNGRNLMRFSERMNKRLTQRKNRPRSAVTSAVSVSSASHSDVDQIFDNLTQLEEANLIMDANSGANSGIRSGQVRSDFVESMDSPVSKSEPQSNKIEALDWTKLMVEIRSLSFSYDRKKKFIDKLNMSVPKSAIYGLLGPSGCGKTTLLRLILGLIKPKMGLVKVNGKPPGDPANKIPGIGVGFMPQELALFQEITLNEALKYFSKLYGMSDELTLSRIKFLVDFLDLPDADRLIGTMSGGQKRRVSLSLSLVHNPPILILDEPTVGTDPVLRERIWEHLVVLSQTESTTIIITTHYIEEARRAHVISLMREGKLLVEHSPQHLLTHFCVQNLEEVFLKMCEDKGVQNMPQNYNDSIAIYSSNKADNAFEKPNGKLNGNEVKVRGKGSVSSYKRVMTQTHKNGIRLMRNKPLLIFETILPTICIIIFCLCIGTKPYNIQIAIYNGEYVDNNTFSLFPTLSQLFISQKHYTSNESAINAVRDTGEIFGALIFNQNFTTGLYKRFTNKFNATDDDIDYSTIQFFGDFTDMIITETLTKTLIDAEYDFMRETMNRYMVVNQDPQMRRQVRVFDPIIKMMDPIYGSLDPNFRDFMAPGIIISVIYFMAVGLTALTLVVERKEGLMERSLVAGLKMHEILASQVILQFFIVTLQATLLMIFTFLVFEVPNNGNMLLVIVIVLMQGVGGMCFGLVISSVCNEENSAIMASLGSFYSYFLISGVIWPLEGMPPVIRNISYFLPQTLSIIALRNVMLKGWSLTYQYVYLGFVSIFLRKMYLKVNAEDTDQKNSFRCQSIESLDWTQLMVKIRSLVFTYDKRSKFIDKLDMSVPKGAIYGLLGPSGCGKTSLLKLILGLLKPKSGKIKINGTKPSDPSNNIPGIGVGFMPQELALFHEITLHEALKYYCRLYGMSRELTLLRIDFLVNLFDLPNVHHLIKDLSCGEKRRISLCIALVHNPPFLILDEPTVGTDPLLKEKIWDHLVELSQTESTTIIITTHYIEEARRAHVISLMRKGKLLVEQSPQYLLDYFCVQNLEEVFLRMCLNYKLENMPQNYLEILNNNYNSNNAFITNEVNLLALLFQVILPTLIIVLKHYSSKSRALSAINEEDLFGALIIDKGFTTGFMNRYAFTNNVTDKDLFTSTIQFYGDFSDLIIMKTLMRVLMEAERDFMRESVHKYITNGQRDGKQVRMFDPFVRFMDPPIYGSLDPNFRDFVATGVIVSLIYFMAVGLTALTMGTERKSGLLDRSLVAGLRLHEILASQIILQFLIVILQSVLVMVFSLYVFELPHNGSVVYSMLIVVLQGIGGMFFGLVISAVSQEENSSIMLALGSINAYFLMSGIIWPLEGMSPTMRSISYLMPQTLSIQSLRDIMFNGWSLDTKFSSSDEDVKKDQNNEFKTKLSQSSPDPIDDKIDSLDWTQLMVKVRSLVYTYDKKIKFINNLNMSVPKGAIYGLLGPSGCGKTTLLRIILGLIKPKSGKIKINGRKPSDPLNNIPGIGIGFMPQELALFQEITLLEALRYFSRLYGLREELILQRIDFLVNFLNLPDFDRRIEKMSGGQKRRVSLALSLIHNPPLLILDEPTVGTDPLIRERIWEHLVELSERESTTIIITTHYIEEARRAHVISLMRKGRLLVEHSPQHLLNHFYAKNLEKVFLNMCQNLDENMPQNYIETKANNNHNNYNNSYVTKAKLQLNDEEFRPKSRVNSCQRVITQTHKNGIILMRNIPRLLFQIMLPAICVTIFCLCLGTKPYGIQIALYNGEHDESIVRNKTFISLNHIDHKEIEFVYFKSEEEAIDAVSNDDDIRGAFIIDKDFTTSMMRRFTTDLSFKDIDIKRSTIHFYGDFTDMIITQSLIKDLKEVEAKFVKTIISKYMPMNENLVKKLQTKILEPLVQYMDPAVYGSIDAKFQDYLAPGVIISNIFFITVGMTALTLVLERNSGLLERSLLTGLKMHEIIASQLILQSFVIACQTILLMLFLFYVFELSNNGNILYTLLMIILQGIAGMSFGLVISSVVSDEHASIMATLSTFYIYFFISGSIWPLEGMPSMIRTISYDLIHKVKVKILAALLGVALANPAIRSWGGLGWGGDNWNNGWSNGWGNNGWAGRGWAGNSWGNNGLYGNNWGLNSWGNGYGNGWGRSLGYGVRSSPSWNGWNGYNGYAGKSVVLSTGLGGGLGWGRGLGIGGGLGWGRGLGWNGGLRSGYGWNGGLSAGWGWK</sequence>
<feature type="transmembrane region" description="Helical" evidence="7">
    <location>
        <begin position="729"/>
        <end position="754"/>
    </location>
</feature>
<feature type="transmembrane region" description="Helical" evidence="7">
    <location>
        <begin position="760"/>
        <end position="780"/>
    </location>
</feature>
<keyword evidence="2 7" id="KW-0812">Transmembrane</keyword>
<dbReference type="PROSITE" id="PS00211">
    <property type="entry name" value="ABC_TRANSPORTER_1"/>
    <property type="match status" value="2"/>
</dbReference>
<dbReference type="Pfam" id="PF00005">
    <property type="entry name" value="ABC_tran"/>
    <property type="match status" value="3"/>
</dbReference>
<keyword evidence="4" id="KW-0067">ATP-binding</keyword>
<evidence type="ECO:0000313" key="11">
    <source>
        <dbReference type="Proteomes" id="UP000759131"/>
    </source>
</evidence>